<evidence type="ECO:0000256" key="2">
    <source>
        <dbReference type="ARBA" id="ARBA00022679"/>
    </source>
</evidence>
<evidence type="ECO:0000313" key="5">
    <source>
        <dbReference type="Proteomes" id="UP000253307"/>
    </source>
</evidence>
<keyword evidence="3" id="KW-0664">Pyridoxine biosynthesis</keyword>
<dbReference type="AlphaFoldDB" id="A0A368BVQ4"/>
<accession>A0A368BVQ4</accession>
<dbReference type="PANTHER" id="PTHR30456:SF0">
    <property type="entry name" value="PYRIDOXINE 5'-PHOSPHATE SYNTHASE"/>
    <property type="match status" value="1"/>
</dbReference>
<sequence>MNFSINLNKIALIRDSRGSDNPSISDYAQQSIDLGVDGLTLHPRPDLRHAKPSDISMFDEICLKANKEFNIEGNLFSPSSKNYPGFIPLVNAHNPHQVTLVPDADGQITSDHGWKIEQLDNIFKSEVSKFKKNINHVSIFIDDDFSNFDKLNEIGINSIEIYTGPFAKVIKNGKKHEIHNAQNKISKIIESARLNNLKVNAGHDLNLDNLPYLKECGDIDEVSIGHAIIVDSLKYGFKDTINMYIEIIKK</sequence>
<dbReference type="EC" id="2.6.99.2" evidence="4"/>
<proteinExistence type="predicted"/>
<gene>
    <name evidence="4" type="ORF">DBW96_03120</name>
</gene>
<dbReference type="GO" id="GO:0008615">
    <property type="term" value="P:pyridoxine biosynthetic process"/>
    <property type="evidence" value="ECO:0007669"/>
    <property type="project" value="UniProtKB-KW"/>
</dbReference>
<reference evidence="4 5" key="1">
    <citation type="journal article" date="2018" name="Microbiome">
        <title>Fine metagenomic profile of the Mediterranean stratified and mixed water columns revealed by assembly and recruitment.</title>
        <authorList>
            <person name="Haro-Moreno J.M."/>
            <person name="Lopez-Perez M."/>
            <person name="De La Torre J.R."/>
            <person name="Picazo A."/>
            <person name="Camacho A."/>
            <person name="Rodriguez-Valera F."/>
        </authorList>
    </citation>
    <scope>NUCLEOTIDE SEQUENCE [LARGE SCALE GENOMIC DNA]</scope>
    <source>
        <strain evidence="4">MED-G82</strain>
    </source>
</reference>
<organism evidence="4 5">
    <name type="scientific">SAR86 cluster bacterium</name>
    <dbReference type="NCBI Taxonomy" id="2030880"/>
    <lineage>
        <taxon>Bacteria</taxon>
        <taxon>Pseudomonadati</taxon>
        <taxon>Pseudomonadota</taxon>
        <taxon>Gammaproteobacteria</taxon>
        <taxon>SAR86 cluster</taxon>
    </lineage>
</organism>
<dbReference type="Pfam" id="PF03740">
    <property type="entry name" value="PdxJ"/>
    <property type="match status" value="1"/>
</dbReference>
<dbReference type="NCBIfam" id="NF003626">
    <property type="entry name" value="PRK05265.1-4"/>
    <property type="match status" value="1"/>
</dbReference>
<dbReference type="Gene3D" id="3.20.20.70">
    <property type="entry name" value="Aldolase class I"/>
    <property type="match status" value="1"/>
</dbReference>
<dbReference type="Proteomes" id="UP000253307">
    <property type="component" value="Unassembled WGS sequence"/>
</dbReference>
<evidence type="ECO:0000256" key="3">
    <source>
        <dbReference type="ARBA" id="ARBA00023096"/>
    </source>
</evidence>
<dbReference type="GO" id="GO:0033856">
    <property type="term" value="F:pyridoxine 5'-phosphate synthase activity"/>
    <property type="evidence" value="ECO:0007669"/>
    <property type="project" value="UniProtKB-EC"/>
</dbReference>
<dbReference type="InterPro" id="IPR013785">
    <property type="entry name" value="Aldolase_TIM"/>
</dbReference>
<evidence type="ECO:0000256" key="1">
    <source>
        <dbReference type="ARBA" id="ARBA00022490"/>
    </source>
</evidence>
<dbReference type="SUPFAM" id="SSF63892">
    <property type="entry name" value="Pyridoxine 5'-phosphate synthase"/>
    <property type="match status" value="1"/>
</dbReference>
<comment type="caution">
    <text evidence="4">The sequence shown here is derived from an EMBL/GenBank/DDBJ whole genome shotgun (WGS) entry which is preliminary data.</text>
</comment>
<dbReference type="EMBL" id="QOPE01000021">
    <property type="protein sequence ID" value="RCL40806.1"/>
    <property type="molecule type" value="Genomic_DNA"/>
</dbReference>
<keyword evidence="2 4" id="KW-0808">Transferase</keyword>
<evidence type="ECO:0000313" key="4">
    <source>
        <dbReference type="EMBL" id="RCL40806.1"/>
    </source>
</evidence>
<dbReference type="PANTHER" id="PTHR30456">
    <property type="entry name" value="PYRIDOXINE 5'-PHOSPHATE SYNTHASE"/>
    <property type="match status" value="1"/>
</dbReference>
<dbReference type="InterPro" id="IPR036130">
    <property type="entry name" value="Pyridoxine-5'_phos_synth"/>
</dbReference>
<dbReference type="GO" id="GO:0005829">
    <property type="term" value="C:cytosol"/>
    <property type="evidence" value="ECO:0007669"/>
    <property type="project" value="TreeGrafter"/>
</dbReference>
<name>A0A368BVQ4_9GAMM</name>
<dbReference type="InterPro" id="IPR004569">
    <property type="entry name" value="PyrdxlP_synth_PdxJ"/>
</dbReference>
<keyword evidence="1" id="KW-0963">Cytoplasm</keyword>
<protein>
    <submittedName>
        <fullName evidence="4">Pyridoxine 5'-phosphate synthase</fullName>
        <ecNumber evidence="4">2.6.99.2</ecNumber>
    </submittedName>
</protein>